<evidence type="ECO:0000256" key="2">
    <source>
        <dbReference type="SAM" id="SignalP"/>
    </source>
</evidence>
<feature type="chain" id="PRO_5032674965" description="Lipoprotein" evidence="2">
    <location>
        <begin position="19"/>
        <end position="79"/>
    </location>
</feature>
<keyword evidence="4" id="KW-1185">Reference proteome</keyword>
<sequence length="79" mass="8002">MKSALSLGALLALLGACAAPAPQDSTSADFSPMVTKAQFCAPDTAQPCTGTGQAELRNPAPASGNRSGSTMFRALSRLF</sequence>
<organism evidence="3 4">
    <name type="scientific">Halovulum dunhuangense</name>
    <dbReference type="NCBI Taxonomy" id="1505036"/>
    <lineage>
        <taxon>Bacteria</taxon>
        <taxon>Pseudomonadati</taxon>
        <taxon>Pseudomonadota</taxon>
        <taxon>Alphaproteobacteria</taxon>
        <taxon>Rhodobacterales</taxon>
        <taxon>Paracoccaceae</taxon>
        <taxon>Halovulum</taxon>
    </lineage>
</organism>
<evidence type="ECO:0000256" key="1">
    <source>
        <dbReference type="SAM" id="MobiDB-lite"/>
    </source>
</evidence>
<reference evidence="3 4" key="1">
    <citation type="submission" date="2020-05" db="EMBL/GenBank/DDBJ databases">
        <title>Gimesia benthica sp. nov., a novel planctomycete isolated from a deep-sea water sample of the Northwest Indian Ocean.</title>
        <authorList>
            <person name="Wang J."/>
            <person name="Ruan C."/>
            <person name="Song L."/>
            <person name="Zhu Y."/>
            <person name="Li A."/>
            <person name="Zheng X."/>
            <person name="Wang L."/>
            <person name="Lu Z."/>
            <person name="Huang Y."/>
            <person name="Du W."/>
            <person name="Zhou Y."/>
            <person name="Huang L."/>
            <person name="Dai X."/>
        </authorList>
    </citation>
    <scope>NUCLEOTIDE SEQUENCE [LARGE SCALE GENOMIC DNA]</scope>
    <source>
        <strain evidence="3 4">YYQ-30</strain>
    </source>
</reference>
<evidence type="ECO:0000313" key="4">
    <source>
        <dbReference type="Proteomes" id="UP000572377"/>
    </source>
</evidence>
<comment type="caution">
    <text evidence="3">The sequence shown here is derived from an EMBL/GenBank/DDBJ whole genome shotgun (WGS) entry which is preliminary data.</text>
</comment>
<dbReference type="Proteomes" id="UP000572377">
    <property type="component" value="Unassembled WGS sequence"/>
</dbReference>
<dbReference type="AlphaFoldDB" id="A0A849L3E8"/>
<gene>
    <name evidence="3" type="ORF">HMH01_09815</name>
</gene>
<dbReference type="EMBL" id="JABFBC010000001">
    <property type="protein sequence ID" value="NNU80732.1"/>
    <property type="molecule type" value="Genomic_DNA"/>
</dbReference>
<accession>A0A849L3E8</accession>
<proteinExistence type="predicted"/>
<protein>
    <recommendedName>
        <fullName evidence="5">Lipoprotein</fullName>
    </recommendedName>
</protein>
<feature type="signal peptide" evidence="2">
    <location>
        <begin position="1"/>
        <end position="18"/>
    </location>
</feature>
<dbReference type="RefSeq" id="WP_171324760.1">
    <property type="nucleotide sequence ID" value="NZ_JABFBC010000001.1"/>
</dbReference>
<evidence type="ECO:0008006" key="5">
    <source>
        <dbReference type="Google" id="ProtNLM"/>
    </source>
</evidence>
<keyword evidence="2" id="KW-0732">Signal</keyword>
<feature type="region of interest" description="Disordered" evidence="1">
    <location>
        <begin position="48"/>
        <end position="79"/>
    </location>
</feature>
<name>A0A849L3E8_9RHOB</name>
<evidence type="ECO:0000313" key="3">
    <source>
        <dbReference type="EMBL" id="NNU80732.1"/>
    </source>
</evidence>
<dbReference type="PROSITE" id="PS51257">
    <property type="entry name" value="PROKAR_LIPOPROTEIN"/>
    <property type="match status" value="1"/>
</dbReference>